<dbReference type="Proteomes" id="UP000422108">
    <property type="component" value="Chromosome"/>
</dbReference>
<evidence type="ECO:0000313" key="1">
    <source>
        <dbReference type="EMBL" id="BBO89480.1"/>
    </source>
</evidence>
<name>A0A5K8ABZ8_9BACT</name>
<dbReference type="AlphaFoldDB" id="A0A5K8ABZ8"/>
<reference evidence="1 2" key="1">
    <citation type="submission" date="2019-11" db="EMBL/GenBank/DDBJ databases">
        <title>Comparative genomics of hydrocarbon-degrading Desulfosarcina strains.</title>
        <authorList>
            <person name="Watanabe M."/>
            <person name="Kojima H."/>
            <person name="Fukui M."/>
        </authorList>
    </citation>
    <scope>NUCLEOTIDE SEQUENCE [LARGE SCALE GENOMIC DNA]</scope>
    <source>
        <strain evidence="2">oXyS1</strain>
    </source>
</reference>
<organism evidence="1 2">
    <name type="scientific">Desulfosarcina ovata subsp. ovata</name>
    <dbReference type="NCBI Taxonomy" id="2752305"/>
    <lineage>
        <taxon>Bacteria</taxon>
        <taxon>Pseudomonadati</taxon>
        <taxon>Thermodesulfobacteriota</taxon>
        <taxon>Desulfobacteria</taxon>
        <taxon>Desulfobacterales</taxon>
        <taxon>Desulfosarcinaceae</taxon>
        <taxon>Desulfosarcina</taxon>
    </lineage>
</organism>
<evidence type="ECO:0000313" key="2">
    <source>
        <dbReference type="Proteomes" id="UP000422108"/>
    </source>
</evidence>
<dbReference type="EMBL" id="AP021879">
    <property type="protein sequence ID" value="BBO89480.1"/>
    <property type="molecule type" value="Genomic_DNA"/>
</dbReference>
<proteinExistence type="predicted"/>
<protein>
    <submittedName>
        <fullName evidence="1">Uncharacterized protein</fullName>
    </submittedName>
</protein>
<sequence length="79" mass="9014">MHLRVFYNPTELRLPEINNSTILLVFVPVYRVADTGTYTKFKNGKANKVSCISCNRYFTSIANNFPVACYENSSPLYVV</sequence>
<keyword evidence="2" id="KW-1185">Reference proteome</keyword>
<accession>A0A5K8ABZ8</accession>
<gene>
    <name evidence="1" type="ORF">DSCOOX_26600</name>
</gene>